<feature type="region of interest" description="Disordered" evidence="1">
    <location>
        <begin position="1"/>
        <end position="34"/>
    </location>
</feature>
<evidence type="ECO:0000313" key="3">
    <source>
        <dbReference type="Proteomes" id="UP000233249"/>
    </source>
</evidence>
<organism evidence="2 3">
    <name type="scientific">Corynebacterium mastitidis</name>
    <dbReference type="NCBI Taxonomy" id="161890"/>
    <lineage>
        <taxon>Bacteria</taxon>
        <taxon>Bacillati</taxon>
        <taxon>Actinomycetota</taxon>
        <taxon>Actinomycetes</taxon>
        <taxon>Mycobacteriales</taxon>
        <taxon>Corynebacteriaceae</taxon>
        <taxon>Corynebacterium</taxon>
    </lineage>
</organism>
<gene>
    <name evidence="2" type="ORF">CXB45_04490</name>
</gene>
<proteinExistence type="predicted"/>
<name>A0A2N0X8D2_9CORY</name>
<dbReference type="STRING" id="1121365.GCA_000375365_00393"/>
<protein>
    <submittedName>
        <fullName evidence="2">Uncharacterized protein</fullName>
    </submittedName>
</protein>
<reference evidence="2 3" key="1">
    <citation type="submission" date="2017-12" db="EMBL/GenBank/DDBJ databases">
        <title>Corynebacterium mastitidis 16-1433 Genome.</title>
        <authorList>
            <person name="Gulvik C.A."/>
        </authorList>
    </citation>
    <scope>NUCLEOTIDE SEQUENCE [LARGE SCALE GENOMIC DNA]</scope>
    <source>
        <strain evidence="2 3">16-1433</strain>
    </source>
</reference>
<evidence type="ECO:0000313" key="2">
    <source>
        <dbReference type="EMBL" id="PKF68971.1"/>
    </source>
</evidence>
<evidence type="ECO:0000256" key="1">
    <source>
        <dbReference type="SAM" id="MobiDB-lite"/>
    </source>
</evidence>
<feature type="region of interest" description="Disordered" evidence="1">
    <location>
        <begin position="418"/>
        <end position="444"/>
    </location>
</feature>
<dbReference type="AlphaFoldDB" id="A0A2N0X8D2"/>
<dbReference type="OrthoDB" id="3710702at2"/>
<sequence length="592" mass="64219">MRYTSDGISPIPGNHTAPADSAGPLPRPRPRARRGAAACALLTASALAGAWLSPAAPAATAVPADSPQPAIPSSPGPKECVPYLGDLLKGNGQFPLGLVPPDYGAQGYEDLPVSPHQEALPRRVDLRDNTQGFNEQVEVALREGSLFVRRVGETQWRDLPTPECLRGQIAGISLNDDALVALDADGWMYTLSNLQSSPDRWGWIRAWGGPVWLGKGLQSPTTRPGAWALSLIGTHTDRVYDTPDGKQQPVSLAKVTQVVALSEDGSRIYSFDPWLARDYSYEVGTPWNSRFQARAISASGSMMFITNKYGDMYTRLSDFDINGSDPAQFRYGWGGDARPAAEDAAQHRLDESTAPIGLPADDWHHQPKIPGRITDRISLHSTAPGSNNRELRVEGWDERGETGFWRKELLGERWEFVPTGQPPAGTELENSPQDRSADTLAEPSPFGYAGELRPGVRLEVGEFAYASPKRDVTLRVGERDYRLVLHTVDGRLGTPLSMRMLPGEGEFGSRPAGLAEGVPRNYMAALEVPEETRAQAAADPALAEFLDGYLDGERFHQVYLKVTPSAMEVIDSPVENAALPLVSDVARLGSVG</sequence>
<dbReference type="Proteomes" id="UP000233249">
    <property type="component" value="Unassembled WGS sequence"/>
</dbReference>
<dbReference type="RefSeq" id="WP_101173389.1">
    <property type="nucleotide sequence ID" value="NZ_JAKRKB010000005.1"/>
</dbReference>
<dbReference type="EMBL" id="PJAF01000009">
    <property type="protein sequence ID" value="PKF68971.1"/>
    <property type="molecule type" value="Genomic_DNA"/>
</dbReference>
<accession>A0A2N0X8D2</accession>
<comment type="caution">
    <text evidence="2">The sequence shown here is derived from an EMBL/GenBank/DDBJ whole genome shotgun (WGS) entry which is preliminary data.</text>
</comment>